<feature type="compositionally biased region" description="Acidic residues" evidence="1">
    <location>
        <begin position="397"/>
        <end position="408"/>
    </location>
</feature>
<gene>
    <name evidence="2" type="ORF">SLS63_003532</name>
</gene>
<accession>A0ABR1PGL8</accession>
<organism evidence="2 3">
    <name type="scientific">Diaporthe eres</name>
    <name type="common">Phomopsis oblonga</name>
    <dbReference type="NCBI Taxonomy" id="83184"/>
    <lineage>
        <taxon>Eukaryota</taxon>
        <taxon>Fungi</taxon>
        <taxon>Dikarya</taxon>
        <taxon>Ascomycota</taxon>
        <taxon>Pezizomycotina</taxon>
        <taxon>Sordariomycetes</taxon>
        <taxon>Sordariomycetidae</taxon>
        <taxon>Diaporthales</taxon>
        <taxon>Diaporthaceae</taxon>
        <taxon>Diaporthe</taxon>
        <taxon>Diaporthe eres species complex</taxon>
    </lineage>
</organism>
<protein>
    <submittedName>
        <fullName evidence="2">Uncharacterized protein</fullName>
    </submittedName>
</protein>
<feature type="compositionally biased region" description="Polar residues" evidence="1">
    <location>
        <begin position="210"/>
        <end position="222"/>
    </location>
</feature>
<keyword evidence="3" id="KW-1185">Reference proteome</keyword>
<feature type="compositionally biased region" description="Polar residues" evidence="1">
    <location>
        <begin position="272"/>
        <end position="297"/>
    </location>
</feature>
<feature type="region of interest" description="Disordered" evidence="1">
    <location>
        <begin position="1"/>
        <end position="40"/>
    </location>
</feature>
<feature type="region of interest" description="Disordered" evidence="1">
    <location>
        <begin position="196"/>
        <end position="415"/>
    </location>
</feature>
<feature type="compositionally biased region" description="Low complexity" evidence="1">
    <location>
        <begin position="318"/>
        <end position="339"/>
    </location>
</feature>
<feature type="compositionally biased region" description="Low complexity" evidence="1">
    <location>
        <begin position="223"/>
        <end position="240"/>
    </location>
</feature>
<evidence type="ECO:0000313" key="2">
    <source>
        <dbReference type="EMBL" id="KAK7736012.1"/>
    </source>
</evidence>
<dbReference type="EMBL" id="JAKNSF020000011">
    <property type="protein sequence ID" value="KAK7736012.1"/>
    <property type="molecule type" value="Genomic_DNA"/>
</dbReference>
<evidence type="ECO:0000256" key="1">
    <source>
        <dbReference type="SAM" id="MobiDB-lite"/>
    </source>
</evidence>
<dbReference type="Proteomes" id="UP001430848">
    <property type="component" value="Unassembled WGS sequence"/>
</dbReference>
<feature type="compositionally biased region" description="Polar residues" evidence="1">
    <location>
        <begin position="350"/>
        <end position="364"/>
    </location>
</feature>
<sequence>MRGPPQPKSRTQGKSDHDSRPDSDQKTTGNQDDESDISIPIRQILDRQEVGKFDFDLDFGIIKNEYEFKHRLKEYEAMNNDPRSCTDFPTDPKTRREFALKIGKAIVNLDGARDATIKNTVRKDRLSQSVTHLNRLKTTEVEIMSWKVMFAAYNAQSGEMRWGTWGRDDIRRRPERYKSWTERIEKIIEVLNYKDKQSAETAQKPPSGVFKTSSSRSTTTQNAPSTPRLSASASASPTTESKAEQRSDPSTSNDITPDSVDGGFSSPVIPTRPSSTDNQRPGQSSPAAASGLSAFTNSSPSPTKPLPSSPPRSDPRRQLPSSAPQTPQASSFPSSPGGAPSQGGTAGASDTQSSANKRSCLSSEPQEDHSPGTRGAGASRGPKRPKWYTIMVGSDLNADDVEREENDDHDNKQEE</sequence>
<comment type="caution">
    <text evidence="2">The sequence shown here is derived from an EMBL/GenBank/DDBJ whole genome shotgun (WGS) entry which is preliminary data.</text>
</comment>
<evidence type="ECO:0000313" key="3">
    <source>
        <dbReference type="Proteomes" id="UP001430848"/>
    </source>
</evidence>
<proteinExistence type="predicted"/>
<feature type="compositionally biased region" description="Pro residues" evidence="1">
    <location>
        <begin position="302"/>
        <end position="312"/>
    </location>
</feature>
<name>A0ABR1PGL8_DIAER</name>
<feature type="compositionally biased region" description="Basic and acidic residues" evidence="1">
    <location>
        <begin position="13"/>
        <end position="25"/>
    </location>
</feature>
<reference evidence="2 3" key="1">
    <citation type="submission" date="2024-02" db="EMBL/GenBank/DDBJ databases">
        <title>De novo assembly and annotation of 12 fungi associated with fruit tree decline syndrome in Ontario, Canada.</title>
        <authorList>
            <person name="Sulman M."/>
            <person name="Ellouze W."/>
            <person name="Ilyukhin E."/>
        </authorList>
    </citation>
    <scope>NUCLEOTIDE SEQUENCE [LARGE SCALE GENOMIC DNA]</scope>
    <source>
        <strain evidence="2 3">M169</strain>
    </source>
</reference>